<evidence type="ECO:0000313" key="2">
    <source>
        <dbReference type="Proteomes" id="UP001224622"/>
    </source>
</evidence>
<reference evidence="1" key="1">
    <citation type="submission" date="2023-08" db="EMBL/GenBank/DDBJ databases">
        <title>The Comparative Genomic Analysis of Yersiniaceae from Polar Regions.</title>
        <authorList>
            <person name="Goncharov A."/>
            <person name="Aslanov B."/>
            <person name="Kolodzhieva V."/>
            <person name="Azarov D."/>
            <person name="Mochov A."/>
            <person name="Lebedeva E."/>
        </authorList>
    </citation>
    <scope>NUCLEOTIDE SEQUENCE</scope>
    <source>
        <strain evidence="1">Vf</strain>
    </source>
</reference>
<organism evidence="1 2">
    <name type="scientific">Serratia fonticola</name>
    <dbReference type="NCBI Taxonomy" id="47917"/>
    <lineage>
        <taxon>Bacteria</taxon>
        <taxon>Pseudomonadati</taxon>
        <taxon>Pseudomonadota</taxon>
        <taxon>Gammaproteobacteria</taxon>
        <taxon>Enterobacterales</taxon>
        <taxon>Yersiniaceae</taxon>
        <taxon>Serratia</taxon>
    </lineage>
</organism>
<dbReference type="AlphaFoldDB" id="A0AAJ2D8M7"/>
<comment type="caution">
    <text evidence="1">The sequence shown here is derived from an EMBL/GenBank/DDBJ whole genome shotgun (WGS) entry which is preliminary data.</text>
</comment>
<dbReference type="Proteomes" id="UP001224622">
    <property type="component" value="Unassembled WGS sequence"/>
</dbReference>
<dbReference type="EMBL" id="JAVIGA010000023">
    <property type="protein sequence ID" value="MDQ9128452.1"/>
    <property type="molecule type" value="Genomic_DNA"/>
</dbReference>
<protein>
    <submittedName>
        <fullName evidence="1">Uncharacterized protein</fullName>
    </submittedName>
</protein>
<accession>A0AAJ2D8M7</accession>
<proteinExistence type="predicted"/>
<sequence>MIVGVIYRTTGFGLKNMKLQHTVHDRSRKGAPVAGHIVKFERLYSGGSTIKTALIRLTIILGDSRTRLGIVFQLENQLGGNEIAIGRDFLLSSRLLPLAGKAVRQTNSTQRSGNG</sequence>
<gene>
    <name evidence="1" type="ORF">RDT67_18715</name>
</gene>
<evidence type="ECO:0000313" key="1">
    <source>
        <dbReference type="EMBL" id="MDQ9128452.1"/>
    </source>
</evidence>
<dbReference type="RefSeq" id="WP_309047996.1">
    <property type="nucleotide sequence ID" value="NZ_JAVIGA010000023.1"/>
</dbReference>
<name>A0AAJ2D8M7_SERFO</name>